<dbReference type="EMBL" id="OBMI01000003">
    <property type="protein sequence ID" value="SOB87617.1"/>
    <property type="molecule type" value="Genomic_DNA"/>
</dbReference>
<reference evidence="2 3" key="1">
    <citation type="submission" date="2017-07" db="EMBL/GenBank/DDBJ databases">
        <authorList>
            <person name="Sun Z.S."/>
            <person name="Albrecht U."/>
            <person name="Echele G."/>
            <person name="Lee C.C."/>
        </authorList>
    </citation>
    <scope>NUCLEOTIDE SEQUENCE [LARGE SCALE GENOMIC DNA]</scope>
    <source>
        <strain evidence="2 3">CGMCC 1.12672</strain>
    </source>
</reference>
<dbReference type="Proteomes" id="UP000219494">
    <property type="component" value="Unassembled WGS sequence"/>
</dbReference>
<keyword evidence="1" id="KW-1133">Transmembrane helix</keyword>
<name>A0A285R5K3_9SPHN</name>
<proteinExistence type="predicted"/>
<protein>
    <submittedName>
        <fullName evidence="2">Uncharacterized protein</fullName>
    </submittedName>
</protein>
<evidence type="ECO:0000256" key="1">
    <source>
        <dbReference type="SAM" id="Phobius"/>
    </source>
</evidence>
<gene>
    <name evidence="2" type="ORF">SAMN06297144_2752</name>
</gene>
<feature type="transmembrane region" description="Helical" evidence="1">
    <location>
        <begin position="33"/>
        <end position="50"/>
    </location>
</feature>
<keyword evidence="3" id="KW-1185">Reference proteome</keyword>
<dbReference type="RefSeq" id="WP_179641033.1">
    <property type="nucleotide sequence ID" value="NZ_OBMI01000003.1"/>
</dbReference>
<keyword evidence="1" id="KW-0472">Membrane</keyword>
<sequence length="51" mass="5322">MANVAPAVAMLAVFALTAGGFYLLRGRDRTKGTLMLVCAAVILANVAIWTV</sequence>
<accession>A0A285R5K3</accession>
<organism evidence="2 3">
    <name type="scientific">Sphingomonas guangdongensis</name>
    <dbReference type="NCBI Taxonomy" id="1141890"/>
    <lineage>
        <taxon>Bacteria</taxon>
        <taxon>Pseudomonadati</taxon>
        <taxon>Pseudomonadota</taxon>
        <taxon>Alphaproteobacteria</taxon>
        <taxon>Sphingomonadales</taxon>
        <taxon>Sphingomonadaceae</taxon>
        <taxon>Sphingomonas</taxon>
    </lineage>
</organism>
<feature type="transmembrane region" description="Helical" evidence="1">
    <location>
        <begin position="6"/>
        <end position="24"/>
    </location>
</feature>
<dbReference type="AlphaFoldDB" id="A0A285R5K3"/>
<keyword evidence="1" id="KW-0812">Transmembrane</keyword>
<evidence type="ECO:0000313" key="2">
    <source>
        <dbReference type="EMBL" id="SOB87617.1"/>
    </source>
</evidence>
<evidence type="ECO:0000313" key="3">
    <source>
        <dbReference type="Proteomes" id="UP000219494"/>
    </source>
</evidence>